<sequence>MQRDLTRGNVAYSLIVFSLPMILGNILQQCYNIADTLIVSYALGPNALAAVGSSFTLMTFITSIILGLSIGSGTLFSIRFGQRDEDGLKDSLAAAFFLIAILTIIITSLSYLTINLLESFLSVPKTIWPFMKSYLIFIYLGIPAIFLYNFFSSFLRALGESKTPLIFLAISTILNILLDIIFVLLLKLGVIGAATATIISQYLAGLGIMLYSFKYSKLLKGAIRIKRVKKSVLKNLFSFSLLTCLQQSVMNLGILLVQGLINSFGAVIMASYAIAVKIDAFAYMPSQEFGNAFSTFIAQNSGAKKSDRIRKGIKVAFSISTIYCLLMALILNLLSSELMSIFVSDSTIINEGVRYLRIEGSFYIGIGYLFLLYGLFRALSKPGISLLLTIISLGTRVVLAYILSSFIGVVGIWVSIVIGWFLADLTGILIYLLNPYLRMNK</sequence>
<keyword evidence="12" id="KW-1185">Reference proteome</keyword>
<feature type="transmembrane region" description="Helical" evidence="10">
    <location>
        <begin position="255"/>
        <end position="275"/>
    </location>
</feature>
<gene>
    <name evidence="11" type="ORF">FYJ80_08275</name>
</gene>
<comment type="caution">
    <text evidence="11">The sequence shown here is derived from an EMBL/GenBank/DDBJ whole genome shotgun (WGS) entry which is preliminary data.</text>
</comment>
<keyword evidence="3" id="KW-0050">Antiport</keyword>
<reference evidence="11 12" key="1">
    <citation type="submission" date="2019-08" db="EMBL/GenBank/DDBJ databases">
        <title>In-depth cultivation of the pig gut microbiome towards novel bacterial diversity and tailored functional studies.</title>
        <authorList>
            <person name="Wylensek D."/>
            <person name="Hitch T.C.A."/>
            <person name="Clavel T."/>
        </authorList>
    </citation>
    <scope>NUCLEOTIDE SEQUENCE [LARGE SCALE GENOMIC DNA]</scope>
    <source>
        <strain evidence="11 12">NM-380-WT-3C1</strain>
    </source>
</reference>
<evidence type="ECO:0000256" key="9">
    <source>
        <dbReference type="ARBA" id="ARBA00031636"/>
    </source>
</evidence>
<dbReference type="Proteomes" id="UP000460549">
    <property type="component" value="Unassembled WGS sequence"/>
</dbReference>
<dbReference type="GO" id="GO:0006811">
    <property type="term" value="P:monoatomic ion transport"/>
    <property type="evidence" value="ECO:0007669"/>
    <property type="project" value="UniProtKB-KW"/>
</dbReference>
<feature type="transmembrane region" description="Helical" evidence="10">
    <location>
        <begin position="134"/>
        <end position="151"/>
    </location>
</feature>
<evidence type="ECO:0000256" key="5">
    <source>
        <dbReference type="ARBA" id="ARBA00022692"/>
    </source>
</evidence>
<organism evidence="11 12">
    <name type="scientific">Bullifex porci</name>
    <dbReference type="NCBI Taxonomy" id="2606638"/>
    <lineage>
        <taxon>Bacteria</taxon>
        <taxon>Pseudomonadati</taxon>
        <taxon>Spirochaetota</taxon>
        <taxon>Spirochaetia</taxon>
        <taxon>Spirochaetales</taxon>
        <taxon>Spirochaetaceae</taxon>
        <taxon>Bullifex</taxon>
    </lineage>
</organism>
<dbReference type="AlphaFoldDB" id="A0A7X2TS36"/>
<dbReference type="InterPro" id="IPR002528">
    <property type="entry name" value="MATE_fam"/>
</dbReference>
<dbReference type="GO" id="GO:0005886">
    <property type="term" value="C:plasma membrane"/>
    <property type="evidence" value="ECO:0007669"/>
    <property type="project" value="UniProtKB-SubCell"/>
</dbReference>
<dbReference type="InterPro" id="IPR050222">
    <property type="entry name" value="MATE_MdtK"/>
</dbReference>
<proteinExistence type="predicted"/>
<dbReference type="Pfam" id="PF01554">
    <property type="entry name" value="MatE"/>
    <property type="match status" value="2"/>
</dbReference>
<dbReference type="PANTHER" id="PTHR43298:SF2">
    <property type="entry name" value="FMN_FAD EXPORTER YEEO-RELATED"/>
    <property type="match status" value="1"/>
</dbReference>
<feature type="transmembrane region" description="Helical" evidence="10">
    <location>
        <begin position="383"/>
        <end position="404"/>
    </location>
</feature>
<evidence type="ECO:0000256" key="6">
    <source>
        <dbReference type="ARBA" id="ARBA00022989"/>
    </source>
</evidence>
<dbReference type="PIRSF" id="PIRSF006603">
    <property type="entry name" value="DinF"/>
    <property type="match status" value="1"/>
</dbReference>
<accession>A0A7X2TS36</accession>
<evidence type="ECO:0000313" key="11">
    <source>
        <dbReference type="EMBL" id="MSU06770.1"/>
    </source>
</evidence>
<feature type="transmembrane region" description="Helical" evidence="10">
    <location>
        <begin position="410"/>
        <end position="433"/>
    </location>
</feature>
<feature type="transmembrane region" description="Helical" evidence="10">
    <location>
        <begin position="315"/>
        <end position="335"/>
    </location>
</feature>
<dbReference type="PANTHER" id="PTHR43298">
    <property type="entry name" value="MULTIDRUG RESISTANCE PROTEIN NORM-RELATED"/>
    <property type="match status" value="1"/>
</dbReference>
<keyword evidence="6 10" id="KW-1133">Transmembrane helix</keyword>
<feature type="transmembrane region" description="Helical" evidence="10">
    <location>
        <begin position="92"/>
        <end position="114"/>
    </location>
</feature>
<evidence type="ECO:0000256" key="1">
    <source>
        <dbReference type="ARBA" id="ARBA00004651"/>
    </source>
</evidence>
<dbReference type="GO" id="GO:0015297">
    <property type="term" value="F:antiporter activity"/>
    <property type="evidence" value="ECO:0007669"/>
    <property type="project" value="UniProtKB-KW"/>
</dbReference>
<keyword evidence="8 10" id="KW-0472">Membrane</keyword>
<keyword evidence="4" id="KW-1003">Cell membrane</keyword>
<protein>
    <recommendedName>
        <fullName evidence="9">Multidrug-efflux transporter</fullName>
    </recommendedName>
</protein>
<evidence type="ECO:0000256" key="4">
    <source>
        <dbReference type="ARBA" id="ARBA00022475"/>
    </source>
</evidence>
<comment type="subcellular location">
    <subcellularLocation>
        <location evidence="1">Cell membrane</location>
        <topology evidence="1">Multi-pass membrane protein</topology>
    </subcellularLocation>
</comment>
<evidence type="ECO:0000256" key="7">
    <source>
        <dbReference type="ARBA" id="ARBA00023065"/>
    </source>
</evidence>
<feature type="transmembrane region" description="Helical" evidence="10">
    <location>
        <begin position="232"/>
        <end position="249"/>
    </location>
</feature>
<evidence type="ECO:0000256" key="3">
    <source>
        <dbReference type="ARBA" id="ARBA00022449"/>
    </source>
</evidence>
<dbReference type="CDD" id="cd13138">
    <property type="entry name" value="MATE_yoeA_like"/>
    <property type="match status" value="1"/>
</dbReference>
<feature type="transmembrane region" description="Helical" evidence="10">
    <location>
        <begin position="9"/>
        <end position="27"/>
    </location>
</feature>
<keyword evidence="7" id="KW-0406">Ion transport</keyword>
<keyword evidence="5 10" id="KW-0812">Transmembrane</keyword>
<feature type="transmembrane region" description="Helical" evidence="10">
    <location>
        <begin position="355"/>
        <end position="376"/>
    </location>
</feature>
<name>A0A7X2TS36_9SPIO</name>
<dbReference type="NCBIfam" id="TIGR00797">
    <property type="entry name" value="matE"/>
    <property type="match status" value="1"/>
</dbReference>
<evidence type="ECO:0000256" key="8">
    <source>
        <dbReference type="ARBA" id="ARBA00023136"/>
    </source>
</evidence>
<feature type="transmembrane region" description="Helical" evidence="10">
    <location>
        <begin position="163"/>
        <end position="185"/>
    </location>
</feature>
<dbReference type="InterPro" id="IPR048279">
    <property type="entry name" value="MdtK-like"/>
</dbReference>
<evidence type="ECO:0000256" key="10">
    <source>
        <dbReference type="SAM" id="Phobius"/>
    </source>
</evidence>
<evidence type="ECO:0000256" key="2">
    <source>
        <dbReference type="ARBA" id="ARBA00022448"/>
    </source>
</evidence>
<keyword evidence="2" id="KW-0813">Transport</keyword>
<dbReference type="GO" id="GO:0042910">
    <property type="term" value="F:xenobiotic transmembrane transporter activity"/>
    <property type="evidence" value="ECO:0007669"/>
    <property type="project" value="InterPro"/>
</dbReference>
<feature type="transmembrane region" description="Helical" evidence="10">
    <location>
        <begin position="47"/>
        <end position="71"/>
    </location>
</feature>
<dbReference type="EMBL" id="VUNN01000016">
    <property type="protein sequence ID" value="MSU06770.1"/>
    <property type="molecule type" value="Genomic_DNA"/>
</dbReference>
<evidence type="ECO:0000313" key="12">
    <source>
        <dbReference type="Proteomes" id="UP000460549"/>
    </source>
</evidence>
<feature type="transmembrane region" description="Helical" evidence="10">
    <location>
        <begin position="191"/>
        <end position="211"/>
    </location>
</feature>